<dbReference type="PROSITE" id="PS01186">
    <property type="entry name" value="EGF_2"/>
    <property type="match status" value="1"/>
</dbReference>
<sequence>MFTITYACVMIFICSAQLHSTSHQFSVLNFLFIFFTTCHCAIPQANQEDVLRSFKSYSDVTMFHYMVPKEVPRATWQFAAFMDNPTCHPRKVYIHLKFGSYPVITGNNEKIPVNKSIGQDDDIIVTTVTTYRSKNITILPIYEPQPGDWFVAAYMSYWDERVQQQGLGHKCRYSIGTVALWSQTNNIKNIPINYETRLRTSATTTYYKIYIPSGILNFRVSVWNCSFLLHSLHNIDNSCIEAMYLKGRILPVSDHFHSMKSITLSTNTSYSFIESSPYEDSYYYLLIISSSVIEFNVKIDIAELDFYSTNEFYRKSKRHETDEQCVPRYQLARVKHTKTFSTVYLLQDKESLNSRLTLTDIIPMMMQFNILPLIDIGGTLDINLHLEVQKLLLIQTILVTMCIQRGRIPKLENRHSCQNGSLSINLSSLNKRNASLLIAYPQPDTWYILILATCYNNNKPAHCQVEEISMLFDIRTKKCMFSDQSPCGNYGTCQEIQKDVIHYATCNCFKGYTGWNCTDISSTIPAISLISIILLVISNAFFMPAIYIAMKRKLYVEGFVYLVTMLFSSFYHACDQDGARFCITKYEVLQYSDFFSSILAFWVTLVAMAELPIAFVPLCHMMGVFVITFGVQIDRMCLINILIPLSLGVIIPVFTHIYRAFLSRKCKKPSRRLLLGLFLAITGLLLFSFIETEKNYQYVHSVWHIVMATSLIFLLPSTKSRQTASLTNISFNDDNELWNCKESYRIPTFIIIDQENRTIAPS</sequence>
<dbReference type="InterPro" id="IPR000742">
    <property type="entry name" value="EGF"/>
</dbReference>
<feature type="transmembrane region" description="Helical" evidence="8">
    <location>
        <begin position="526"/>
        <end position="547"/>
    </location>
</feature>
<evidence type="ECO:0000256" key="7">
    <source>
        <dbReference type="PROSITE-ProRule" id="PRU00076"/>
    </source>
</evidence>
<feature type="transmembrane region" description="Helical" evidence="8">
    <location>
        <begin position="673"/>
        <end position="690"/>
    </location>
</feature>
<gene>
    <name evidence="12" type="primary">LOC105433287</name>
</gene>
<feature type="domain" description="EGF-like" evidence="10">
    <location>
        <begin position="475"/>
        <end position="518"/>
    </location>
</feature>
<keyword evidence="9" id="KW-0732">Signal</keyword>
<evidence type="ECO:0000256" key="4">
    <source>
        <dbReference type="ARBA" id="ARBA00022692"/>
    </source>
</evidence>
<comment type="subcellular location">
    <subcellularLocation>
        <location evidence="1">Cell membrane</location>
        <topology evidence="1">Multi-pass membrane protein</topology>
    </subcellularLocation>
</comment>
<feature type="chain" id="PRO_5027027661" evidence="9">
    <location>
        <begin position="41"/>
        <end position="762"/>
    </location>
</feature>
<feature type="transmembrane region" description="Helical" evidence="8">
    <location>
        <begin position="554"/>
        <end position="573"/>
    </location>
</feature>
<dbReference type="PROSITE" id="PS00022">
    <property type="entry name" value="EGF_1"/>
    <property type="match status" value="1"/>
</dbReference>
<dbReference type="InterPro" id="IPR021910">
    <property type="entry name" value="NGX6/PGAP6/MYMK"/>
</dbReference>
<dbReference type="GO" id="GO:0005886">
    <property type="term" value="C:plasma membrane"/>
    <property type="evidence" value="ECO:0007669"/>
    <property type="project" value="UniProtKB-SubCell"/>
</dbReference>
<feature type="transmembrane region" description="Helical" evidence="8">
    <location>
        <begin position="588"/>
        <end position="607"/>
    </location>
</feature>
<evidence type="ECO:0000259" key="10">
    <source>
        <dbReference type="PROSITE" id="PS50026"/>
    </source>
</evidence>
<comment type="caution">
    <text evidence="7">Lacks conserved residue(s) required for the propagation of feature annotation.</text>
</comment>
<feature type="signal peptide" evidence="9">
    <location>
        <begin position="1"/>
        <end position="40"/>
    </location>
</feature>
<evidence type="ECO:0000256" key="6">
    <source>
        <dbReference type="ARBA" id="ARBA00023136"/>
    </source>
</evidence>
<evidence type="ECO:0000256" key="1">
    <source>
        <dbReference type="ARBA" id="ARBA00004651"/>
    </source>
</evidence>
<organism evidence="11 12">
    <name type="scientific">Pogonomyrmex barbatus</name>
    <name type="common">red harvester ant</name>
    <dbReference type="NCBI Taxonomy" id="144034"/>
    <lineage>
        <taxon>Eukaryota</taxon>
        <taxon>Metazoa</taxon>
        <taxon>Ecdysozoa</taxon>
        <taxon>Arthropoda</taxon>
        <taxon>Hexapoda</taxon>
        <taxon>Insecta</taxon>
        <taxon>Pterygota</taxon>
        <taxon>Neoptera</taxon>
        <taxon>Endopterygota</taxon>
        <taxon>Hymenoptera</taxon>
        <taxon>Apocrita</taxon>
        <taxon>Aculeata</taxon>
        <taxon>Formicoidea</taxon>
        <taxon>Formicidae</taxon>
        <taxon>Myrmicinae</taxon>
        <taxon>Pogonomyrmex</taxon>
    </lineage>
</organism>
<dbReference type="PANTHER" id="PTHR14319:SF3">
    <property type="entry name" value="TRANSMEMBRANE PROTEIN-LIKE PROTEIN"/>
    <property type="match status" value="1"/>
</dbReference>
<dbReference type="AlphaFoldDB" id="A0A6I9X2N5"/>
<evidence type="ECO:0000313" key="11">
    <source>
        <dbReference type="Proteomes" id="UP000504615"/>
    </source>
</evidence>
<dbReference type="OrthoDB" id="69646at2759"/>
<feature type="transmembrane region" description="Helical" evidence="8">
    <location>
        <begin position="639"/>
        <end position="661"/>
    </location>
</feature>
<evidence type="ECO:0000256" key="8">
    <source>
        <dbReference type="SAM" id="Phobius"/>
    </source>
</evidence>
<dbReference type="Gene3D" id="2.10.25.10">
    <property type="entry name" value="Laminin"/>
    <property type="match status" value="1"/>
</dbReference>
<evidence type="ECO:0000313" key="12">
    <source>
        <dbReference type="RefSeq" id="XP_011646834.1"/>
    </source>
</evidence>
<feature type="transmembrane region" description="Helical" evidence="8">
    <location>
        <begin position="696"/>
        <end position="715"/>
    </location>
</feature>
<dbReference type="RefSeq" id="XP_011646834.1">
    <property type="nucleotide sequence ID" value="XM_011648532.2"/>
</dbReference>
<dbReference type="GeneID" id="105433287"/>
<feature type="transmembrane region" description="Helical" evidence="8">
    <location>
        <begin position="614"/>
        <end position="633"/>
    </location>
</feature>
<keyword evidence="7" id="KW-1015">Disulfide bond</keyword>
<dbReference type="Proteomes" id="UP000504615">
    <property type="component" value="Unplaced"/>
</dbReference>
<keyword evidence="11" id="KW-1185">Reference proteome</keyword>
<keyword evidence="4 8" id="KW-0812">Transmembrane</keyword>
<reference evidence="12" key="1">
    <citation type="submission" date="2025-08" db="UniProtKB">
        <authorList>
            <consortium name="RefSeq"/>
        </authorList>
    </citation>
    <scope>IDENTIFICATION</scope>
</reference>
<dbReference type="PROSITE" id="PS50026">
    <property type="entry name" value="EGF_3"/>
    <property type="match status" value="1"/>
</dbReference>
<keyword evidence="7" id="KW-0245">EGF-like domain</keyword>
<name>A0A6I9X2N5_9HYME</name>
<feature type="disulfide bond" evidence="7">
    <location>
        <begin position="508"/>
        <end position="517"/>
    </location>
</feature>
<protein>
    <submittedName>
        <fullName evidence="12">Post-GPI attachment to proteins factor 6-like</fullName>
    </submittedName>
</protein>
<dbReference type="PANTHER" id="PTHR14319">
    <property type="entry name" value="FIVE-SPAN TRANSMEMBRANE PROTEIN M83"/>
    <property type="match status" value="1"/>
</dbReference>
<keyword evidence="5 8" id="KW-1133">Transmembrane helix</keyword>
<evidence type="ECO:0000256" key="9">
    <source>
        <dbReference type="SAM" id="SignalP"/>
    </source>
</evidence>
<evidence type="ECO:0000256" key="3">
    <source>
        <dbReference type="ARBA" id="ARBA00022475"/>
    </source>
</evidence>
<dbReference type="KEGG" id="pbar:105433287"/>
<comment type="similarity">
    <text evidence="2">Belongs to the TMEM8 family.</text>
</comment>
<evidence type="ECO:0000256" key="5">
    <source>
        <dbReference type="ARBA" id="ARBA00022989"/>
    </source>
</evidence>
<keyword evidence="3" id="KW-1003">Cell membrane</keyword>
<accession>A0A6I9X2N5</accession>
<dbReference type="Pfam" id="PF12036">
    <property type="entry name" value="DUF3522"/>
    <property type="match status" value="1"/>
</dbReference>
<dbReference type="SUPFAM" id="SSF57196">
    <property type="entry name" value="EGF/Laminin"/>
    <property type="match status" value="1"/>
</dbReference>
<keyword evidence="6 8" id="KW-0472">Membrane</keyword>
<evidence type="ECO:0000256" key="2">
    <source>
        <dbReference type="ARBA" id="ARBA00005542"/>
    </source>
</evidence>
<proteinExistence type="inferred from homology"/>